<dbReference type="Proteomes" id="UP000184280">
    <property type="component" value="Unassembled WGS sequence"/>
</dbReference>
<evidence type="ECO:0000313" key="1">
    <source>
        <dbReference type="EMBL" id="SHL79976.1"/>
    </source>
</evidence>
<dbReference type="InterPro" id="IPR009241">
    <property type="entry name" value="HigB-like"/>
</dbReference>
<dbReference type="Pfam" id="PF05973">
    <property type="entry name" value="Gp49"/>
    <property type="match status" value="1"/>
</dbReference>
<evidence type="ECO:0000313" key="2">
    <source>
        <dbReference type="Proteomes" id="UP000184280"/>
    </source>
</evidence>
<name>A0A1M7DKC5_XYLRU</name>
<accession>A0A1M7DKC5</accession>
<dbReference type="EMBL" id="FRCJ01000001">
    <property type="protein sequence ID" value="SHL79976.1"/>
    <property type="molecule type" value="Genomic_DNA"/>
</dbReference>
<gene>
    <name evidence="1" type="ORF">SAMN04488494_0767</name>
</gene>
<reference evidence="1 2" key="1">
    <citation type="submission" date="2016-11" db="EMBL/GenBank/DDBJ databases">
        <authorList>
            <person name="Jaros S."/>
            <person name="Januszkiewicz K."/>
            <person name="Wedrychowicz H."/>
        </authorList>
    </citation>
    <scope>NUCLEOTIDE SEQUENCE [LARGE SCALE GENOMIC DNA]</scope>
    <source>
        <strain evidence="1 2">BPI-34</strain>
    </source>
</reference>
<dbReference type="AlphaFoldDB" id="A0A1M7DKC5"/>
<organism evidence="1 2">
    <name type="scientific">Xylanibacter ruminicola</name>
    <name type="common">Prevotella ruminicola</name>
    <dbReference type="NCBI Taxonomy" id="839"/>
    <lineage>
        <taxon>Bacteria</taxon>
        <taxon>Pseudomonadati</taxon>
        <taxon>Bacteroidota</taxon>
        <taxon>Bacteroidia</taxon>
        <taxon>Bacteroidales</taxon>
        <taxon>Prevotellaceae</taxon>
        <taxon>Xylanibacter</taxon>
    </lineage>
</organism>
<protein>
    <submittedName>
        <fullName evidence="1">Phage derived protein Gp49-like</fullName>
    </submittedName>
</protein>
<proteinExistence type="predicted"/>
<sequence length="127" mass="15327">MCYICTMEKEIRETYHSEEYDKYYNCLDEKIKAKYDYVESIIKTQYVVNKKFVKILEGTEFYEARVSVGTNEYRTIIFAIDARSFMESKRVIFLNSFLKKDTKQYKGEIEIARHIMNKYIVEDNDND</sequence>